<reference evidence="1 2" key="1">
    <citation type="submission" date="2015-01" db="EMBL/GenBank/DDBJ databases">
        <title>Evolution of Trichinella species and genotypes.</title>
        <authorList>
            <person name="Korhonen P.K."/>
            <person name="Edoardo P."/>
            <person name="Giuseppe L.R."/>
            <person name="Gasser R.B."/>
        </authorList>
    </citation>
    <scope>NUCLEOTIDE SEQUENCE [LARGE SCALE GENOMIC DNA]</scope>
    <source>
        <strain evidence="1">ISS1980</strain>
    </source>
</reference>
<comment type="caution">
    <text evidence="1">The sequence shown here is derived from an EMBL/GenBank/DDBJ whole genome shotgun (WGS) entry which is preliminary data.</text>
</comment>
<evidence type="ECO:0000313" key="2">
    <source>
        <dbReference type="Proteomes" id="UP000054843"/>
    </source>
</evidence>
<accession>A0A0V1MI68</accession>
<gene>
    <name evidence="1" type="ORF">T10_5497</name>
</gene>
<dbReference type="AlphaFoldDB" id="A0A0V1MI68"/>
<protein>
    <submittedName>
        <fullName evidence="1">Uncharacterized protein</fullName>
    </submittedName>
</protein>
<dbReference type="EMBL" id="JYDO01000095">
    <property type="protein sequence ID" value="KRZ71526.1"/>
    <property type="molecule type" value="Genomic_DNA"/>
</dbReference>
<keyword evidence="2" id="KW-1185">Reference proteome</keyword>
<sequence>MSHNELDDVSEAHIHAGGAAADSNKSVYVVVKLVEDIFLQHGIELYLHAARRYTSDFLVHACPSPTPQLFPLMNMLYPFGRVGFGVVPASPESRNSAFSTQTAHMQHDHAHNTPSFGQKFLFGYCQHQINDLVLIHISSGYNRFRSSEDKIMGEMVD</sequence>
<organism evidence="1 2">
    <name type="scientific">Trichinella papuae</name>
    <dbReference type="NCBI Taxonomy" id="268474"/>
    <lineage>
        <taxon>Eukaryota</taxon>
        <taxon>Metazoa</taxon>
        <taxon>Ecdysozoa</taxon>
        <taxon>Nematoda</taxon>
        <taxon>Enoplea</taxon>
        <taxon>Dorylaimia</taxon>
        <taxon>Trichinellida</taxon>
        <taxon>Trichinellidae</taxon>
        <taxon>Trichinella</taxon>
    </lineage>
</organism>
<evidence type="ECO:0000313" key="1">
    <source>
        <dbReference type="EMBL" id="KRZ71526.1"/>
    </source>
</evidence>
<dbReference type="Proteomes" id="UP000054843">
    <property type="component" value="Unassembled WGS sequence"/>
</dbReference>
<proteinExistence type="predicted"/>
<name>A0A0V1MI68_9BILA</name>